<reference evidence="5" key="1">
    <citation type="submission" date="2025-08" db="UniProtKB">
        <authorList>
            <consortium name="RefSeq"/>
        </authorList>
    </citation>
    <scope>IDENTIFICATION</scope>
    <source>
        <tissue evidence="5">Gonads</tissue>
    </source>
</reference>
<gene>
    <name evidence="5" type="primary">LOC106159235</name>
</gene>
<dbReference type="Gene3D" id="1.10.720.40">
    <property type="match status" value="1"/>
</dbReference>
<dbReference type="GO" id="GO:0000724">
    <property type="term" value="P:double-strand break repair via homologous recombination"/>
    <property type="evidence" value="ECO:0007669"/>
    <property type="project" value="TreeGrafter"/>
</dbReference>
<dbReference type="GO" id="GO:0005654">
    <property type="term" value="C:nucleoplasm"/>
    <property type="evidence" value="ECO:0007669"/>
    <property type="project" value="TreeGrafter"/>
</dbReference>
<dbReference type="Proteomes" id="UP000085678">
    <property type="component" value="Unplaced"/>
</dbReference>
<accession>A0A1S3I0N1</accession>
<evidence type="ECO:0000313" key="4">
    <source>
        <dbReference type="Proteomes" id="UP000085678"/>
    </source>
</evidence>
<dbReference type="GO" id="GO:0000712">
    <property type="term" value="P:resolution of meiotic recombination intermediates"/>
    <property type="evidence" value="ECO:0007669"/>
    <property type="project" value="TreeGrafter"/>
</dbReference>
<sequence length="841" mass="93058">MSVHQLSELLLHAIQGNRLREAGTLLKDGADPNRILIEAVTPFHLAVGSETSAVEFTRLLLQYGANPNVRDTESTTPCHVAAAYGKLQVLKLLVSNGGDPFMEDMECQSALDLALLNNHSDVAEYIHSLQEDSREELQTTVRSILNQRISAWELSCLSLPSRPSSALSSVGSESRLSDGHSSSSLLNVSKLQVVNEPRKQKHRRSLRPVINTKARQSFYTESVNRLLEKFSADEDIFDVSSPDHPFIAPKVDNVDLDDTLPCNTDTTESICDTRNDVDENLPTVASFVEPSSLYQTAGDTCLDTYPAQRQTVSMKSFNDSTSQSPLMPNIHSSTFPTLQNLTTMKSFSELASQHKPTAAGDAAFFDSLSNRGLDSRHQKCEQNDPELSRDESSESFHTCESDHEGPVTVAQDDCDGLAAQLAGALSLVTKSEEEGHKDVGRILVMKENGNETSPASNFYFTDNKPGGMNTSGSTVGSLADGLEFGDHSLLTPDHSVVSPRAGSQCSSLVSSVSSLVSEIEEWVHTEDKVGASIIEMHILPEPTAIDSSVLSEVPPEPEDYKDWNSFLPGDSNQVQIPAELAALSNEEVRRRLFHMGDFPGPVMDSTRMLYLRRLARLLHNPDLAQKHVPVDKPVFKQELALGLKGNLDMSVCEGLEQQLCGQFASPDPAMFWREGIQKSSFNYMLLDPRVTKNLPCRARNMNEADVFQTFIAAIFYIGKGKKSRGYSHFFEALEIKNKQNKKENQKVKHILEIWEEGLGVVSLHVFNSIIPVEAYTREAAMIDAIGLDRLTNIKKGDYYGKASTWTLKQKRLLGTYLLKKALQIFLIEGERQIRPGDLKNK</sequence>
<dbReference type="Pfam" id="PF03020">
    <property type="entry name" value="LEM"/>
    <property type="match status" value="1"/>
</dbReference>
<dbReference type="RefSeq" id="XP_013390904.1">
    <property type="nucleotide sequence ID" value="XM_013535450.1"/>
</dbReference>
<dbReference type="Gene3D" id="1.25.40.20">
    <property type="entry name" value="Ankyrin repeat-containing domain"/>
    <property type="match status" value="1"/>
</dbReference>
<dbReference type="PANTHER" id="PTHR46427:SF1">
    <property type="entry name" value="ANKYRIN REPEAT AND LEM DOMAIN-CONTAINING PROTEIN 1"/>
    <property type="match status" value="1"/>
</dbReference>
<feature type="repeat" description="ANK" evidence="1">
    <location>
        <begin position="73"/>
        <end position="105"/>
    </location>
</feature>
<dbReference type="KEGG" id="lak:106159235"/>
<dbReference type="SUPFAM" id="SSF48403">
    <property type="entry name" value="Ankyrin repeat"/>
    <property type="match status" value="1"/>
</dbReference>
<dbReference type="OrthoDB" id="1601181at2759"/>
<evidence type="ECO:0000313" key="5">
    <source>
        <dbReference type="RefSeq" id="XP_013390904.1"/>
    </source>
</evidence>
<dbReference type="SUPFAM" id="SSF63451">
    <property type="entry name" value="LEM domain"/>
    <property type="match status" value="1"/>
</dbReference>
<keyword evidence="4" id="KW-1185">Reference proteome</keyword>
<feature type="domain" description="LEM" evidence="3">
    <location>
        <begin position="577"/>
        <end position="621"/>
    </location>
</feature>
<dbReference type="GO" id="GO:0005737">
    <property type="term" value="C:cytoplasm"/>
    <property type="evidence" value="ECO:0007669"/>
    <property type="project" value="TreeGrafter"/>
</dbReference>
<dbReference type="PROSITE" id="PS50954">
    <property type="entry name" value="LEM"/>
    <property type="match status" value="1"/>
</dbReference>
<dbReference type="InterPro" id="IPR034998">
    <property type="entry name" value="ANKLE1"/>
</dbReference>
<dbReference type="InParanoid" id="A0A1S3I0N1"/>
<dbReference type="CDD" id="cd10454">
    <property type="entry name" value="GIY-YIG_COG3680_Meta"/>
    <property type="match status" value="1"/>
</dbReference>
<feature type="region of interest" description="Disordered" evidence="2">
    <location>
        <begin position="374"/>
        <end position="404"/>
    </location>
</feature>
<dbReference type="SMART" id="SM00540">
    <property type="entry name" value="LEM"/>
    <property type="match status" value="1"/>
</dbReference>
<dbReference type="PROSITE" id="PS50297">
    <property type="entry name" value="ANK_REP_REGION"/>
    <property type="match status" value="2"/>
</dbReference>
<dbReference type="InterPro" id="IPR011015">
    <property type="entry name" value="LEM/LEM-like_dom_sf"/>
</dbReference>
<dbReference type="InterPro" id="IPR036770">
    <property type="entry name" value="Ankyrin_rpt-contain_sf"/>
</dbReference>
<keyword evidence="1" id="KW-0040">ANK repeat</keyword>
<evidence type="ECO:0000256" key="1">
    <source>
        <dbReference type="PROSITE-ProRule" id="PRU00023"/>
    </source>
</evidence>
<dbReference type="GeneID" id="106159235"/>
<evidence type="ECO:0000259" key="3">
    <source>
        <dbReference type="PROSITE" id="PS50954"/>
    </source>
</evidence>
<dbReference type="Pfam" id="PF12796">
    <property type="entry name" value="Ank_2"/>
    <property type="match status" value="1"/>
</dbReference>
<dbReference type="InterPro" id="IPR003887">
    <property type="entry name" value="LEM_dom"/>
</dbReference>
<dbReference type="PROSITE" id="PS50088">
    <property type="entry name" value="ANK_REPEAT"/>
    <property type="match status" value="2"/>
</dbReference>
<name>A0A1S3I0N1_LINAN</name>
<dbReference type="SMART" id="SM00248">
    <property type="entry name" value="ANK"/>
    <property type="match status" value="4"/>
</dbReference>
<protein>
    <submittedName>
        <fullName evidence="5">Ankyrin repeat and LEM domain-containing protein 1</fullName>
    </submittedName>
</protein>
<dbReference type="PANTHER" id="PTHR46427">
    <property type="entry name" value="ANKYRIN REPEAT AND LEM DOMAIN-CONTAINING PROTEIN 1"/>
    <property type="match status" value="1"/>
</dbReference>
<dbReference type="InterPro" id="IPR002110">
    <property type="entry name" value="Ankyrin_rpt"/>
</dbReference>
<dbReference type="GO" id="GO:0004520">
    <property type="term" value="F:DNA endonuclease activity"/>
    <property type="evidence" value="ECO:0007669"/>
    <property type="project" value="TreeGrafter"/>
</dbReference>
<organism evidence="4 5">
    <name type="scientific">Lingula anatina</name>
    <name type="common">Brachiopod</name>
    <name type="synonym">Lingula unguis</name>
    <dbReference type="NCBI Taxonomy" id="7574"/>
    <lineage>
        <taxon>Eukaryota</taxon>
        <taxon>Metazoa</taxon>
        <taxon>Spiralia</taxon>
        <taxon>Lophotrochozoa</taxon>
        <taxon>Brachiopoda</taxon>
        <taxon>Linguliformea</taxon>
        <taxon>Lingulata</taxon>
        <taxon>Lingulida</taxon>
        <taxon>Linguloidea</taxon>
        <taxon>Lingulidae</taxon>
        <taxon>Lingula</taxon>
    </lineage>
</organism>
<evidence type="ECO:0000256" key="2">
    <source>
        <dbReference type="SAM" id="MobiDB-lite"/>
    </source>
</evidence>
<proteinExistence type="predicted"/>
<dbReference type="AlphaFoldDB" id="A0A1S3I0N1"/>
<dbReference type="STRING" id="7574.A0A1S3I0N1"/>
<dbReference type="Pfam" id="PF22945">
    <property type="entry name" value="LEM-3_GIY-YIG"/>
    <property type="match status" value="1"/>
</dbReference>
<feature type="repeat" description="ANK" evidence="1">
    <location>
        <begin position="38"/>
        <end position="72"/>
    </location>
</feature>